<evidence type="ECO:0000313" key="2">
    <source>
        <dbReference type="EMBL" id="MDT0452441.1"/>
    </source>
</evidence>
<dbReference type="Pfam" id="PF17074">
    <property type="entry name" value="Darcynin"/>
    <property type="match status" value="1"/>
</dbReference>
<evidence type="ECO:0000313" key="3">
    <source>
        <dbReference type="Proteomes" id="UP001180531"/>
    </source>
</evidence>
<name>A0ABU2STW7_9ACTN</name>
<accession>A0ABU2STW7</accession>
<dbReference type="RefSeq" id="WP_311613921.1">
    <property type="nucleotide sequence ID" value="NZ_JAVRFI010000020.1"/>
</dbReference>
<dbReference type="Gene3D" id="3.30.70.1030">
    <property type="entry name" value="Apc35880, domain 1"/>
    <property type="match status" value="1"/>
</dbReference>
<sequence length="123" mass="14027">MKYGIVLTCTVTERWLALSREERNAMREAHLEPAFADYADRVRARFFDAEAFNGRFSDFVVLETEDLGAYYFLIEALRDTPVIAEGYLTFGEIFLGVEDGFHAYERAQSGSPEREGMATTSDF</sequence>
<organism evidence="2 3">
    <name type="scientific">Streptomyces hesseae</name>
    <dbReference type="NCBI Taxonomy" id="3075519"/>
    <lineage>
        <taxon>Bacteria</taxon>
        <taxon>Bacillati</taxon>
        <taxon>Actinomycetota</taxon>
        <taxon>Actinomycetes</taxon>
        <taxon>Kitasatosporales</taxon>
        <taxon>Streptomycetaceae</taxon>
        <taxon>Streptomyces</taxon>
    </lineage>
</organism>
<dbReference type="InterPro" id="IPR031409">
    <property type="entry name" value="Darcynin"/>
</dbReference>
<evidence type="ECO:0000256" key="1">
    <source>
        <dbReference type="ARBA" id="ARBA00006869"/>
    </source>
</evidence>
<dbReference type="EMBL" id="JAVRFI010000020">
    <property type="protein sequence ID" value="MDT0452441.1"/>
    <property type="molecule type" value="Genomic_DNA"/>
</dbReference>
<keyword evidence="3" id="KW-1185">Reference proteome</keyword>
<proteinExistence type="inferred from homology"/>
<dbReference type="Proteomes" id="UP001180531">
    <property type="component" value="Unassembled WGS sequence"/>
</dbReference>
<gene>
    <name evidence="2" type="ORF">RM609_25615</name>
</gene>
<protein>
    <submittedName>
        <fullName evidence="2">Darcynin family protein</fullName>
    </submittedName>
</protein>
<comment type="caution">
    <text evidence="2">The sequence shown here is derived from an EMBL/GenBank/DDBJ whole genome shotgun (WGS) entry which is preliminary data.</text>
</comment>
<reference evidence="2" key="1">
    <citation type="submission" date="2024-05" db="EMBL/GenBank/DDBJ databases">
        <title>30 novel species of actinomycetes from the DSMZ collection.</title>
        <authorList>
            <person name="Nouioui I."/>
        </authorList>
    </citation>
    <scope>NUCLEOTIDE SEQUENCE</scope>
    <source>
        <strain evidence="2">DSM 40473</strain>
    </source>
</reference>
<comment type="similarity">
    <text evidence="1">Belongs to the darcynin family.</text>
</comment>